<gene>
    <name evidence="1" type="ORF">FH715_14635</name>
</gene>
<comment type="caution">
    <text evidence="1">The sequence shown here is derived from an EMBL/GenBank/DDBJ whole genome shotgun (WGS) entry which is preliminary data.</text>
</comment>
<sequence length="93" mass="10580">MMVHLRRDEIDLDYDGDEPLRLVAEMERAVRRHGITMTDIGLDSRYLDMYCANTNNVVIELGPCRGDHLEKLISVLNAAPVEEPRRFGSLPPS</sequence>
<keyword evidence="2" id="KW-1185">Reference proteome</keyword>
<protein>
    <submittedName>
        <fullName evidence="1">Uncharacterized protein</fullName>
    </submittedName>
</protein>
<dbReference type="RefSeq" id="WP_139645295.1">
    <property type="nucleotide sequence ID" value="NZ_BAAAZS010000129.1"/>
</dbReference>
<accession>A0A5C4V040</accession>
<evidence type="ECO:0000313" key="2">
    <source>
        <dbReference type="Proteomes" id="UP000311713"/>
    </source>
</evidence>
<evidence type="ECO:0000313" key="1">
    <source>
        <dbReference type="EMBL" id="TNM29380.1"/>
    </source>
</evidence>
<dbReference type="Proteomes" id="UP000311713">
    <property type="component" value="Unassembled WGS sequence"/>
</dbReference>
<name>A0A5C4V040_9ACTN</name>
<dbReference type="OrthoDB" id="4341216at2"/>
<reference evidence="1 2" key="1">
    <citation type="submission" date="2019-06" db="EMBL/GenBank/DDBJ databases">
        <title>Draft genome of Streptomyces sedi sp. JCM16909.</title>
        <authorList>
            <person name="Klykleung N."/>
            <person name="Tanasupawat S."/>
            <person name="Kudo T."/>
            <person name="Yuki M."/>
            <person name="Ohkuma M."/>
        </authorList>
    </citation>
    <scope>NUCLEOTIDE SEQUENCE [LARGE SCALE GENOMIC DNA]</scope>
    <source>
        <strain evidence="1 2">JCM 16909</strain>
    </source>
</reference>
<dbReference type="AlphaFoldDB" id="A0A5C4V040"/>
<dbReference type="EMBL" id="VDGT01000010">
    <property type="protein sequence ID" value="TNM29380.1"/>
    <property type="molecule type" value="Genomic_DNA"/>
</dbReference>
<organism evidence="1 2">
    <name type="scientific">Streptomyces sedi</name>
    <dbReference type="NCBI Taxonomy" id="555059"/>
    <lineage>
        <taxon>Bacteria</taxon>
        <taxon>Bacillati</taxon>
        <taxon>Actinomycetota</taxon>
        <taxon>Actinomycetes</taxon>
        <taxon>Kitasatosporales</taxon>
        <taxon>Streptomycetaceae</taxon>
        <taxon>Streptomyces</taxon>
    </lineage>
</organism>
<proteinExistence type="predicted"/>